<keyword evidence="3" id="KW-1185">Reference proteome</keyword>
<sequence length="66" mass="7351">TTRAKRAALKGLTMNLNPDLQPPLQIEAQRTKALHRGPITTLSRRGPTMKPPTEDLMTVTKFTDHS</sequence>
<name>A0ABD0QNT1_CIRMR</name>
<gene>
    <name evidence="2" type="ORF">M9458_014968</name>
</gene>
<evidence type="ECO:0000313" key="3">
    <source>
        <dbReference type="Proteomes" id="UP001529510"/>
    </source>
</evidence>
<accession>A0ABD0QNT1</accession>
<evidence type="ECO:0000256" key="1">
    <source>
        <dbReference type="SAM" id="MobiDB-lite"/>
    </source>
</evidence>
<comment type="caution">
    <text evidence="2">The sequence shown here is derived from an EMBL/GenBank/DDBJ whole genome shotgun (WGS) entry which is preliminary data.</text>
</comment>
<dbReference type="AlphaFoldDB" id="A0ABD0QNT1"/>
<proteinExistence type="predicted"/>
<feature type="region of interest" description="Disordered" evidence="1">
    <location>
        <begin position="32"/>
        <end position="66"/>
    </location>
</feature>
<feature type="non-terminal residue" evidence="2">
    <location>
        <position position="66"/>
    </location>
</feature>
<feature type="non-terminal residue" evidence="2">
    <location>
        <position position="1"/>
    </location>
</feature>
<organism evidence="2 3">
    <name type="scientific">Cirrhinus mrigala</name>
    <name type="common">Mrigala</name>
    <dbReference type="NCBI Taxonomy" id="683832"/>
    <lineage>
        <taxon>Eukaryota</taxon>
        <taxon>Metazoa</taxon>
        <taxon>Chordata</taxon>
        <taxon>Craniata</taxon>
        <taxon>Vertebrata</taxon>
        <taxon>Euteleostomi</taxon>
        <taxon>Actinopterygii</taxon>
        <taxon>Neopterygii</taxon>
        <taxon>Teleostei</taxon>
        <taxon>Ostariophysi</taxon>
        <taxon>Cypriniformes</taxon>
        <taxon>Cyprinidae</taxon>
        <taxon>Labeoninae</taxon>
        <taxon>Labeonini</taxon>
        <taxon>Cirrhinus</taxon>
    </lineage>
</organism>
<evidence type="ECO:0000313" key="2">
    <source>
        <dbReference type="EMBL" id="KAL0187869.1"/>
    </source>
</evidence>
<dbReference type="Proteomes" id="UP001529510">
    <property type="component" value="Unassembled WGS sequence"/>
</dbReference>
<reference evidence="2 3" key="1">
    <citation type="submission" date="2024-05" db="EMBL/GenBank/DDBJ databases">
        <title>Genome sequencing and assembly of Indian major carp, Cirrhinus mrigala (Hamilton, 1822).</title>
        <authorList>
            <person name="Mohindra V."/>
            <person name="Chowdhury L.M."/>
            <person name="Lal K."/>
            <person name="Jena J.K."/>
        </authorList>
    </citation>
    <scope>NUCLEOTIDE SEQUENCE [LARGE SCALE GENOMIC DNA]</scope>
    <source>
        <strain evidence="2">CM1030</strain>
        <tissue evidence="2">Blood</tissue>
    </source>
</reference>
<protein>
    <submittedName>
        <fullName evidence="2">Uncharacterized protein</fullName>
    </submittedName>
</protein>
<dbReference type="EMBL" id="JAMKFB020000007">
    <property type="protein sequence ID" value="KAL0187869.1"/>
    <property type="molecule type" value="Genomic_DNA"/>
</dbReference>